<dbReference type="Proteomes" id="UP001198612">
    <property type="component" value="Unassembled WGS sequence"/>
</dbReference>
<evidence type="ECO:0000313" key="2">
    <source>
        <dbReference type="EMBL" id="MCC2228439.1"/>
    </source>
</evidence>
<keyword evidence="3" id="KW-1185">Reference proteome</keyword>
<accession>A0AAW4W9X1</accession>
<feature type="transmembrane region" description="Helical" evidence="1">
    <location>
        <begin position="6"/>
        <end position="27"/>
    </location>
</feature>
<feature type="transmembrane region" description="Helical" evidence="1">
    <location>
        <begin position="102"/>
        <end position="121"/>
    </location>
</feature>
<proteinExistence type="predicted"/>
<feature type="transmembrane region" description="Helical" evidence="1">
    <location>
        <begin position="60"/>
        <end position="82"/>
    </location>
</feature>
<organism evidence="2 3">
    <name type="scientific">Blautia fusiformis</name>
    <dbReference type="NCBI Taxonomy" id="2881264"/>
    <lineage>
        <taxon>Bacteria</taxon>
        <taxon>Bacillati</taxon>
        <taxon>Bacillota</taxon>
        <taxon>Clostridia</taxon>
        <taxon>Lachnospirales</taxon>
        <taxon>Lachnospiraceae</taxon>
        <taxon>Blautia</taxon>
    </lineage>
</organism>
<keyword evidence="1" id="KW-1133">Transmembrane helix</keyword>
<keyword evidence="1" id="KW-0812">Transmembrane</keyword>
<evidence type="ECO:0000256" key="1">
    <source>
        <dbReference type="SAM" id="Phobius"/>
    </source>
</evidence>
<protein>
    <submittedName>
        <fullName evidence="2">ABC transporter permease</fullName>
    </submittedName>
</protein>
<gene>
    <name evidence="2" type="ORF">LKD40_11590</name>
</gene>
<dbReference type="RefSeq" id="WP_227588867.1">
    <property type="nucleotide sequence ID" value="NZ_JAJEQQ010000018.1"/>
</dbReference>
<keyword evidence="1" id="KW-0472">Membrane</keyword>
<name>A0AAW4W9X1_9FIRM</name>
<dbReference type="InterPro" id="IPR010540">
    <property type="entry name" value="CmpB_TMEM229"/>
</dbReference>
<dbReference type="EMBL" id="JAJEQQ010000018">
    <property type="protein sequence ID" value="MCC2228439.1"/>
    <property type="molecule type" value="Genomic_DNA"/>
</dbReference>
<feature type="transmembrane region" description="Helical" evidence="1">
    <location>
        <begin position="34"/>
        <end position="54"/>
    </location>
</feature>
<comment type="caution">
    <text evidence="2">The sequence shown here is derived from an EMBL/GenBank/DDBJ whole genome shotgun (WGS) entry which is preliminary data.</text>
</comment>
<evidence type="ECO:0000313" key="3">
    <source>
        <dbReference type="Proteomes" id="UP001198612"/>
    </source>
</evidence>
<sequence length="150" mass="17901">MKTLRNFMKYLLLFTFSGYVYVCLELIFRGRSDITMMFCASICAIPMIILNNIFSYETDISLQIGICAVFATLIEYMFGLIFNQDYHIWDYRNMPFNIDGQICLPFTFLWAFIAATIIPLMDWIDHYVFDYLPDTKPYYKLFGRVIWKMK</sequence>
<dbReference type="AlphaFoldDB" id="A0AAW4W9X1"/>
<dbReference type="Pfam" id="PF06541">
    <property type="entry name" value="ABC_trans_CmpB"/>
    <property type="match status" value="1"/>
</dbReference>
<reference evidence="2 3" key="1">
    <citation type="submission" date="2021-10" db="EMBL/GenBank/DDBJ databases">
        <title>Anaerobic single-cell dispensing facilitates the cultivation of human gut bacteria.</title>
        <authorList>
            <person name="Afrizal A."/>
        </authorList>
    </citation>
    <scope>NUCLEOTIDE SEQUENCE [LARGE SCALE GENOMIC DNA]</scope>
    <source>
        <strain evidence="2 3">CLA-AA-H217</strain>
    </source>
</reference>